<protein>
    <submittedName>
        <fullName evidence="3">Phosphoribosyltransferase family protein</fullName>
    </submittedName>
</protein>
<dbReference type="Gene3D" id="3.40.50.2020">
    <property type="match status" value="1"/>
</dbReference>
<organism evidence="3 4">
    <name type="scientific">Rhodanobacter aciditrophus</name>
    <dbReference type="NCBI Taxonomy" id="1623218"/>
    <lineage>
        <taxon>Bacteria</taxon>
        <taxon>Pseudomonadati</taxon>
        <taxon>Pseudomonadota</taxon>
        <taxon>Gammaproteobacteria</taxon>
        <taxon>Lysobacterales</taxon>
        <taxon>Rhodanobacteraceae</taxon>
        <taxon>Rhodanobacter</taxon>
    </lineage>
</organism>
<dbReference type="InterPro" id="IPR029057">
    <property type="entry name" value="PRTase-like"/>
</dbReference>
<dbReference type="Proteomes" id="UP001597059">
    <property type="component" value="Unassembled WGS sequence"/>
</dbReference>
<dbReference type="GO" id="GO:0016757">
    <property type="term" value="F:glycosyltransferase activity"/>
    <property type="evidence" value="ECO:0007669"/>
    <property type="project" value="UniProtKB-KW"/>
</dbReference>
<evidence type="ECO:0000259" key="2">
    <source>
        <dbReference type="Pfam" id="PF00156"/>
    </source>
</evidence>
<accession>A0ABW4B430</accession>
<gene>
    <name evidence="3" type="ORF">ACFQ45_12920</name>
</gene>
<dbReference type="PANTHER" id="PTHR47505:SF1">
    <property type="entry name" value="DNA UTILIZATION PROTEIN YHGH"/>
    <property type="match status" value="1"/>
</dbReference>
<evidence type="ECO:0000256" key="1">
    <source>
        <dbReference type="ARBA" id="ARBA00008007"/>
    </source>
</evidence>
<dbReference type="EMBL" id="JBHTMN010000014">
    <property type="protein sequence ID" value="MFD1384274.1"/>
    <property type="molecule type" value="Genomic_DNA"/>
</dbReference>
<evidence type="ECO:0000313" key="4">
    <source>
        <dbReference type="Proteomes" id="UP001597059"/>
    </source>
</evidence>
<keyword evidence="3" id="KW-0328">Glycosyltransferase</keyword>
<keyword evidence="4" id="KW-1185">Reference proteome</keyword>
<dbReference type="PANTHER" id="PTHR47505">
    <property type="entry name" value="DNA UTILIZATION PROTEIN YHGH"/>
    <property type="match status" value="1"/>
</dbReference>
<sequence>MNNRNLSTLIFNKVYKRLNIEQCYICGFKGEGNLCSQCRTFLTPNTHHCGQCARPTLVSIDICGQCQSHPPAFKSVIAPLVYSGLTRALITQAKFNNKGHLFRPLAKLLAHALLEQLDLSKPWHWCVVPTGRSSLLERGYCQTRFIRKLLKSHLKHTLEHPFHTFDISRSQERPTQHTLKKKERQRLSAKAFTVAKPAPDYVILIDDLITTGSTIEACAKALKQAGSKEVIVVALARTPSQTSEPL</sequence>
<dbReference type="RefSeq" id="WP_377368339.1">
    <property type="nucleotide sequence ID" value="NZ_JBHTMN010000014.1"/>
</dbReference>
<proteinExistence type="inferred from homology"/>
<name>A0ABW4B430_9GAMM</name>
<dbReference type="InterPro" id="IPR000836">
    <property type="entry name" value="PRTase_dom"/>
</dbReference>
<keyword evidence="3" id="KW-0808">Transferase</keyword>
<reference evidence="4" key="1">
    <citation type="journal article" date="2019" name="Int. J. Syst. Evol. Microbiol.">
        <title>The Global Catalogue of Microorganisms (GCM) 10K type strain sequencing project: providing services to taxonomists for standard genome sequencing and annotation.</title>
        <authorList>
            <consortium name="The Broad Institute Genomics Platform"/>
            <consortium name="The Broad Institute Genome Sequencing Center for Infectious Disease"/>
            <person name="Wu L."/>
            <person name="Ma J."/>
        </authorList>
    </citation>
    <scope>NUCLEOTIDE SEQUENCE [LARGE SCALE GENOMIC DNA]</scope>
    <source>
        <strain evidence="4">JCM 30774</strain>
    </source>
</reference>
<dbReference type="SUPFAM" id="SSF53271">
    <property type="entry name" value="PRTase-like"/>
    <property type="match status" value="1"/>
</dbReference>
<evidence type="ECO:0000313" key="3">
    <source>
        <dbReference type="EMBL" id="MFD1384274.1"/>
    </source>
</evidence>
<dbReference type="CDD" id="cd06223">
    <property type="entry name" value="PRTases_typeI"/>
    <property type="match status" value="1"/>
</dbReference>
<dbReference type="Pfam" id="PF00156">
    <property type="entry name" value="Pribosyltran"/>
    <property type="match status" value="1"/>
</dbReference>
<dbReference type="InterPro" id="IPR051910">
    <property type="entry name" value="ComF/GntX_DNA_util-trans"/>
</dbReference>
<comment type="caution">
    <text evidence="3">The sequence shown here is derived from an EMBL/GenBank/DDBJ whole genome shotgun (WGS) entry which is preliminary data.</text>
</comment>
<comment type="similarity">
    <text evidence="1">Belongs to the ComF/GntX family.</text>
</comment>
<feature type="domain" description="Phosphoribosyltransferase" evidence="2">
    <location>
        <begin position="196"/>
        <end position="245"/>
    </location>
</feature>